<dbReference type="PRINTS" id="PR00070">
    <property type="entry name" value="DHFR"/>
</dbReference>
<dbReference type="InterPro" id="IPR024072">
    <property type="entry name" value="DHFR-like_dom_sf"/>
</dbReference>
<evidence type="ECO:0000256" key="8">
    <source>
        <dbReference type="PIRNR" id="PIRNR000194"/>
    </source>
</evidence>
<dbReference type="InterPro" id="IPR001796">
    <property type="entry name" value="DHFR_dom"/>
</dbReference>
<dbReference type="PROSITE" id="PS51330">
    <property type="entry name" value="DHFR_2"/>
    <property type="match status" value="1"/>
</dbReference>
<evidence type="ECO:0000256" key="7">
    <source>
        <dbReference type="ARBA" id="ARBA00025067"/>
    </source>
</evidence>
<dbReference type="InterPro" id="IPR012259">
    <property type="entry name" value="DHFR"/>
</dbReference>
<evidence type="ECO:0000259" key="9">
    <source>
        <dbReference type="PROSITE" id="PS51330"/>
    </source>
</evidence>
<evidence type="ECO:0000313" key="10">
    <source>
        <dbReference type="EMBL" id="MDC8785232.1"/>
    </source>
</evidence>
<dbReference type="EMBL" id="JAQQXS010000006">
    <property type="protein sequence ID" value="MDC8785232.1"/>
    <property type="molecule type" value="Genomic_DNA"/>
</dbReference>
<name>A0ABT5KQW0_9BURK</name>
<evidence type="ECO:0000313" key="11">
    <source>
        <dbReference type="Proteomes" id="UP001219862"/>
    </source>
</evidence>
<evidence type="ECO:0000256" key="4">
    <source>
        <dbReference type="ARBA" id="ARBA00022563"/>
    </source>
</evidence>
<keyword evidence="5 8" id="KW-0521">NADP</keyword>
<gene>
    <name evidence="10" type="ORF">PRZ01_08520</name>
</gene>
<comment type="catalytic activity">
    <reaction evidence="8">
        <text>(6S)-5,6,7,8-tetrahydrofolate + NADP(+) = 7,8-dihydrofolate + NADPH + H(+)</text>
        <dbReference type="Rhea" id="RHEA:15009"/>
        <dbReference type="ChEBI" id="CHEBI:15378"/>
        <dbReference type="ChEBI" id="CHEBI:57451"/>
        <dbReference type="ChEBI" id="CHEBI:57453"/>
        <dbReference type="ChEBI" id="CHEBI:57783"/>
        <dbReference type="ChEBI" id="CHEBI:58349"/>
        <dbReference type="EC" id="1.5.1.3"/>
    </reaction>
</comment>
<feature type="domain" description="DHFR" evidence="9">
    <location>
        <begin position="14"/>
        <end position="173"/>
    </location>
</feature>
<dbReference type="CDD" id="cd00209">
    <property type="entry name" value="DHFR"/>
    <property type="match status" value="1"/>
</dbReference>
<evidence type="ECO:0000256" key="3">
    <source>
        <dbReference type="ARBA" id="ARBA00012856"/>
    </source>
</evidence>
<dbReference type="SUPFAM" id="SSF53597">
    <property type="entry name" value="Dihydrofolate reductase-like"/>
    <property type="match status" value="1"/>
</dbReference>
<keyword evidence="6 8" id="KW-0560">Oxidoreductase</keyword>
<evidence type="ECO:0000256" key="6">
    <source>
        <dbReference type="ARBA" id="ARBA00023002"/>
    </source>
</evidence>
<dbReference type="Pfam" id="PF00186">
    <property type="entry name" value="DHFR_1"/>
    <property type="match status" value="1"/>
</dbReference>
<evidence type="ECO:0000256" key="1">
    <source>
        <dbReference type="ARBA" id="ARBA00004903"/>
    </source>
</evidence>
<comment type="function">
    <text evidence="7 8">Key enzyme in folate metabolism. Catalyzes an essential reaction for de novo glycine and purine synthesis, and for DNA precursor synthesis.</text>
</comment>
<evidence type="ECO:0000256" key="5">
    <source>
        <dbReference type="ARBA" id="ARBA00022857"/>
    </source>
</evidence>
<dbReference type="Gene3D" id="3.40.430.10">
    <property type="entry name" value="Dihydrofolate Reductase, subunit A"/>
    <property type="match status" value="1"/>
</dbReference>
<reference evidence="10 11" key="1">
    <citation type="submission" date="2022-10" db="EMBL/GenBank/DDBJ databases">
        <title>paucibacter sp. hw8 Genome sequencing.</title>
        <authorList>
            <person name="Park S."/>
        </authorList>
    </citation>
    <scope>NUCLEOTIDE SEQUENCE [LARGE SCALE GENOMIC DNA]</scope>
    <source>
        <strain evidence="11">hw8</strain>
    </source>
</reference>
<comment type="caution">
    <text evidence="10">The sequence shown here is derived from an EMBL/GenBank/DDBJ whole genome shotgun (WGS) entry which is preliminary data.</text>
</comment>
<keyword evidence="4 8" id="KW-0554">One-carbon metabolism</keyword>
<dbReference type="Proteomes" id="UP001219862">
    <property type="component" value="Unassembled WGS sequence"/>
</dbReference>
<dbReference type="PANTHER" id="PTHR48069">
    <property type="entry name" value="DIHYDROFOLATE REDUCTASE"/>
    <property type="match status" value="1"/>
</dbReference>
<organism evidence="10 11">
    <name type="scientific">Roseateles koreensis</name>
    <dbReference type="NCBI Taxonomy" id="2987526"/>
    <lineage>
        <taxon>Bacteria</taxon>
        <taxon>Pseudomonadati</taxon>
        <taxon>Pseudomonadota</taxon>
        <taxon>Betaproteobacteria</taxon>
        <taxon>Burkholderiales</taxon>
        <taxon>Sphaerotilaceae</taxon>
        <taxon>Roseateles</taxon>
    </lineage>
</organism>
<protein>
    <recommendedName>
        <fullName evidence="3 8">Dihydrofolate reductase</fullName>
        <ecNumber evidence="3 8">1.5.1.3</ecNumber>
    </recommendedName>
</protein>
<comment type="similarity">
    <text evidence="2 8">Belongs to the dihydrofolate reductase family.</text>
</comment>
<accession>A0ABT5KQW0</accession>
<evidence type="ECO:0000256" key="2">
    <source>
        <dbReference type="ARBA" id="ARBA00009539"/>
    </source>
</evidence>
<keyword evidence="11" id="KW-1185">Reference proteome</keyword>
<dbReference type="PIRSF" id="PIRSF000194">
    <property type="entry name" value="DHFR"/>
    <property type="match status" value="1"/>
</dbReference>
<comment type="pathway">
    <text evidence="1 8">Cofactor biosynthesis; tetrahydrofolate biosynthesis; 5,6,7,8-tetrahydrofolate from 7,8-dihydrofolate: step 1/1.</text>
</comment>
<proteinExistence type="inferred from homology"/>
<dbReference type="RefSeq" id="WP_273596339.1">
    <property type="nucleotide sequence ID" value="NZ_JAQQXS010000006.1"/>
</dbReference>
<dbReference type="PANTHER" id="PTHR48069:SF3">
    <property type="entry name" value="DIHYDROFOLATE REDUCTASE"/>
    <property type="match status" value="1"/>
</dbReference>
<dbReference type="EC" id="1.5.1.3" evidence="3 8"/>
<sequence length="174" mass="19303">MPTADTTPPAKRPQISLVAGIARGAALGRDNQLLWHLPEDMARFKALTLGAPVVMGRKTWDSLPPKFRPLPGRRNLVLSRTPGLQLSGAEVFVDLATALAACKDEARVSVIGGAQIYAEALPVADRLELTEIDADFDADCFFPPWDREQFVESAREVHQSTQGWRFDFVTYQRR</sequence>